<dbReference type="GO" id="GO:0003700">
    <property type="term" value="F:DNA-binding transcription factor activity"/>
    <property type="evidence" value="ECO:0007669"/>
    <property type="project" value="InterPro"/>
</dbReference>
<proteinExistence type="predicted"/>
<gene>
    <name evidence="2" type="ORF">PEDI_46000</name>
</gene>
<reference evidence="2 3" key="1">
    <citation type="submission" date="2021-12" db="EMBL/GenBank/DDBJ databases">
        <title>Genome sequencing of bacteria with rrn-lacking chromosome and rrn-plasmid.</title>
        <authorList>
            <person name="Anda M."/>
            <person name="Iwasaki W."/>
        </authorList>
    </citation>
    <scope>NUCLEOTIDE SEQUENCE [LARGE SCALE GENOMIC DNA]</scope>
    <source>
        <strain evidence="2 3">NBRC 15940</strain>
    </source>
</reference>
<keyword evidence="3" id="KW-1185">Reference proteome</keyword>
<protein>
    <recommendedName>
        <fullName evidence="1">HTH araC/xylS-type domain-containing protein</fullName>
    </recommendedName>
</protein>
<dbReference type="Proteomes" id="UP001310022">
    <property type="component" value="Unassembled WGS sequence"/>
</dbReference>
<sequence length="46" mass="5378">MLRFTDLFQAGITYEFGFTDHSHLDKTFLVYNGVTAIAFRMKFKKA</sequence>
<organism evidence="2 3">
    <name type="scientific">Persicobacter diffluens</name>
    <dbReference type="NCBI Taxonomy" id="981"/>
    <lineage>
        <taxon>Bacteria</taxon>
        <taxon>Pseudomonadati</taxon>
        <taxon>Bacteroidota</taxon>
        <taxon>Cytophagia</taxon>
        <taxon>Cytophagales</taxon>
        <taxon>Persicobacteraceae</taxon>
        <taxon>Persicobacter</taxon>
    </lineage>
</organism>
<dbReference type="PROSITE" id="PS01124">
    <property type="entry name" value="HTH_ARAC_FAMILY_2"/>
    <property type="match status" value="1"/>
</dbReference>
<comment type="caution">
    <text evidence="2">The sequence shown here is derived from an EMBL/GenBank/DDBJ whole genome shotgun (WGS) entry which is preliminary data.</text>
</comment>
<feature type="domain" description="HTH araC/xylS-type" evidence="1">
    <location>
        <begin position="1"/>
        <end position="42"/>
    </location>
</feature>
<evidence type="ECO:0000313" key="3">
    <source>
        <dbReference type="Proteomes" id="UP001310022"/>
    </source>
</evidence>
<accession>A0AAN5APP1</accession>
<evidence type="ECO:0000313" key="2">
    <source>
        <dbReference type="EMBL" id="GJM64048.1"/>
    </source>
</evidence>
<evidence type="ECO:0000259" key="1">
    <source>
        <dbReference type="PROSITE" id="PS01124"/>
    </source>
</evidence>
<dbReference type="EMBL" id="BQKE01000004">
    <property type="protein sequence ID" value="GJM64048.1"/>
    <property type="molecule type" value="Genomic_DNA"/>
</dbReference>
<dbReference type="AlphaFoldDB" id="A0AAN5APP1"/>
<dbReference type="GO" id="GO:0043565">
    <property type="term" value="F:sequence-specific DNA binding"/>
    <property type="evidence" value="ECO:0007669"/>
    <property type="project" value="InterPro"/>
</dbReference>
<name>A0AAN5APP1_9BACT</name>
<dbReference type="RefSeq" id="WP_338239134.1">
    <property type="nucleotide sequence ID" value="NZ_BQKE01000004.1"/>
</dbReference>
<dbReference type="InterPro" id="IPR018060">
    <property type="entry name" value="HTH_AraC"/>
</dbReference>